<dbReference type="GO" id="GO:0004175">
    <property type="term" value="F:endopeptidase activity"/>
    <property type="evidence" value="ECO:0007669"/>
    <property type="project" value="TreeGrafter"/>
</dbReference>
<evidence type="ECO:0000259" key="7">
    <source>
        <dbReference type="PROSITE" id="PS50106"/>
    </source>
</evidence>
<dbReference type="SUPFAM" id="SSF50156">
    <property type="entry name" value="PDZ domain-like"/>
    <property type="match status" value="1"/>
</dbReference>
<dbReference type="Gene3D" id="2.30.42.10">
    <property type="match status" value="1"/>
</dbReference>
<dbReference type="NCBIfam" id="TIGR00225">
    <property type="entry name" value="prc"/>
    <property type="match status" value="1"/>
</dbReference>
<comment type="caution">
    <text evidence="8">The sequence shown here is derived from an EMBL/GenBank/DDBJ whole genome shotgun (WGS) entry which is preliminary data.</text>
</comment>
<dbReference type="FunFam" id="2.30.42.10:FF:000063">
    <property type="entry name" value="Peptidase, S41 family"/>
    <property type="match status" value="1"/>
</dbReference>
<evidence type="ECO:0000256" key="4">
    <source>
        <dbReference type="ARBA" id="ARBA00022825"/>
    </source>
</evidence>
<evidence type="ECO:0000256" key="3">
    <source>
        <dbReference type="ARBA" id="ARBA00022801"/>
    </source>
</evidence>
<dbReference type="Pfam" id="PF13180">
    <property type="entry name" value="PDZ_2"/>
    <property type="match status" value="1"/>
</dbReference>
<dbReference type="CDD" id="cd07560">
    <property type="entry name" value="Peptidase_S41_CPP"/>
    <property type="match status" value="1"/>
</dbReference>
<gene>
    <name evidence="8" type="ORF">DIZ80_10100</name>
</gene>
<evidence type="ECO:0000256" key="5">
    <source>
        <dbReference type="RuleBase" id="RU004404"/>
    </source>
</evidence>
<keyword evidence="2 5" id="KW-0645">Protease</keyword>
<dbReference type="GO" id="GO:0007165">
    <property type="term" value="P:signal transduction"/>
    <property type="evidence" value="ECO:0007669"/>
    <property type="project" value="TreeGrafter"/>
</dbReference>
<dbReference type="AlphaFoldDB" id="A0A370DCL1"/>
<protein>
    <submittedName>
        <fullName evidence="8">Peptidase S41</fullName>
    </submittedName>
</protein>
<dbReference type="PANTHER" id="PTHR32060:SF30">
    <property type="entry name" value="CARBOXY-TERMINAL PROCESSING PROTEASE CTPA"/>
    <property type="match status" value="1"/>
</dbReference>
<dbReference type="GO" id="GO:0008236">
    <property type="term" value="F:serine-type peptidase activity"/>
    <property type="evidence" value="ECO:0007669"/>
    <property type="project" value="UniProtKB-KW"/>
</dbReference>
<dbReference type="InterPro" id="IPR029045">
    <property type="entry name" value="ClpP/crotonase-like_dom_sf"/>
</dbReference>
<evidence type="ECO:0000313" key="8">
    <source>
        <dbReference type="EMBL" id="RDH82625.1"/>
    </source>
</evidence>
<keyword evidence="9" id="KW-1185">Reference proteome</keyword>
<evidence type="ECO:0000256" key="6">
    <source>
        <dbReference type="SAM" id="MobiDB-lite"/>
    </source>
</evidence>
<dbReference type="SMART" id="SM00245">
    <property type="entry name" value="TSPc"/>
    <property type="match status" value="1"/>
</dbReference>
<dbReference type="Proteomes" id="UP000254266">
    <property type="component" value="Unassembled WGS sequence"/>
</dbReference>
<dbReference type="InterPro" id="IPR004447">
    <property type="entry name" value="Peptidase_S41A"/>
</dbReference>
<proteinExistence type="inferred from homology"/>
<organism evidence="8 9">
    <name type="scientific">endosymbiont of Galathealinum brachiosum</name>
    <dbReference type="NCBI Taxonomy" id="2200906"/>
    <lineage>
        <taxon>Bacteria</taxon>
        <taxon>Pseudomonadati</taxon>
        <taxon>Pseudomonadota</taxon>
        <taxon>Gammaproteobacteria</taxon>
        <taxon>sulfur-oxidizing symbionts</taxon>
    </lineage>
</organism>
<dbReference type="Gene3D" id="3.90.226.10">
    <property type="entry name" value="2-enoyl-CoA Hydratase, Chain A, domain 1"/>
    <property type="match status" value="1"/>
</dbReference>
<sequence>MGQSITKGAFGIALLALLSLPVSGILNLSYAESIEKKETEVQDQSLPLEQLRNFSDIFARIKTDYVEQVSDKELLENAIRGMLSGLDPHSTYLDPEEYKELRIGTTGQFGGLGIQVGMEDGYVKVISPIDDTPAYHAGLKSGDLIIRLDNKSVKDMSLNDAVKVMRGKPGTTLELSVIREGNEEPIKFKLKRAIIKVKSVKSHLLEPGFGYVRISTFQSKTARHLKDAINQLVDDNKSPLNGLILDLRNNPGGVLNAAADVTDLFVKKGKLVYTQGRTDDSYFEFNAKSGDALNNSPMIVLINGGSASASEIVAGALQDHKRAVIMGEKSFGKGSVQTIQELRNGGAVKFTTARYFTPNGRSIQAEGIVPDILLDDMQVSSKRKNGINQLKESDLSGHISNPNGASEKSKLKEEERQKDEMAEKLQKDYKIHEALNLLKGMHILSANNKQVVNGDK</sequence>
<keyword evidence="3 5" id="KW-0378">Hydrolase</keyword>
<dbReference type="Pfam" id="PF22694">
    <property type="entry name" value="CtpB_N-like"/>
    <property type="match status" value="1"/>
</dbReference>
<dbReference type="FunFam" id="3.90.226.10:FF:000029">
    <property type="entry name" value="Peptidase, S41 family"/>
    <property type="match status" value="1"/>
</dbReference>
<dbReference type="Gene3D" id="3.30.750.44">
    <property type="match status" value="1"/>
</dbReference>
<evidence type="ECO:0000313" key="9">
    <source>
        <dbReference type="Proteomes" id="UP000254266"/>
    </source>
</evidence>
<dbReference type="PANTHER" id="PTHR32060">
    <property type="entry name" value="TAIL-SPECIFIC PROTEASE"/>
    <property type="match status" value="1"/>
</dbReference>
<dbReference type="InterPro" id="IPR055210">
    <property type="entry name" value="CtpA/B_N"/>
</dbReference>
<dbReference type="SUPFAM" id="SSF52096">
    <property type="entry name" value="ClpP/crotonase"/>
    <property type="match status" value="1"/>
</dbReference>
<dbReference type="CDD" id="cd06782">
    <property type="entry name" value="cpPDZ_CPP-like"/>
    <property type="match status" value="1"/>
</dbReference>
<dbReference type="Pfam" id="PF03572">
    <property type="entry name" value="Peptidase_S41"/>
    <property type="match status" value="1"/>
</dbReference>
<feature type="region of interest" description="Disordered" evidence="6">
    <location>
        <begin position="389"/>
        <end position="423"/>
    </location>
</feature>
<dbReference type="PROSITE" id="PS50106">
    <property type="entry name" value="PDZ"/>
    <property type="match status" value="1"/>
</dbReference>
<name>A0A370DCL1_9GAMM</name>
<evidence type="ECO:0000256" key="1">
    <source>
        <dbReference type="ARBA" id="ARBA00009179"/>
    </source>
</evidence>
<reference evidence="8 9" key="1">
    <citation type="journal article" date="2018" name="ISME J.">
        <title>Endosymbiont genomes yield clues of tubeworm success.</title>
        <authorList>
            <person name="Li Y."/>
            <person name="Liles M.R."/>
            <person name="Halanych K.M."/>
        </authorList>
    </citation>
    <scope>NUCLEOTIDE SEQUENCE [LARGE SCALE GENOMIC DNA]</scope>
    <source>
        <strain evidence="8">A1464</strain>
    </source>
</reference>
<feature type="domain" description="PDZ" evidence="7">
    <location>
        <begin position="98"/>
        <end position="166"/>
    </location>
</feature>
<dbReference type="InterPro" id="IPR036034">
    <property type="entry name" value="PDZ_sf"/>
</dbReference>
<accession>A0A370DCL1</accession>
<feature type="compositionally biased region" description="Basic and acidic residues" evidence="6">
    <location>
        <begin position="407"/>
        <end position="423"/>
    </location>
</feature>
<dbReference type="InterPro" id="IPR001478">
    <property type="entry name" value="PDZ"/>
</dbReference>
<keyword evidence="4 5" id="KW-0720">Serine protease</keyword>
<dbReference type="GO" id="GO:0030288">
    <property type="term" value="C:outer membrane-bounded periplasmic space"/>
    <property type="evidence" value="ECO:0007669"/>
    <property type="project" value="TreeGrafter"/>
</dbReference>
<comment type="similarity">
    <text evidence="1 5">Belongs to the peptidase S41A family.</text>
</comment>
<dbReference type="SMART" id="SM00228">
    <property type="entry name" value="PDZ"/>
    <property type="match status" value="1"/>
</dbReference>
<dbReference type="EMBL" id="QFXC01000011">
    <property type="protein sequence ID" value="RDH82625.1"/>
    <property type="molecule type" value="Genomic_DNA"/>
</dbReference>
<dbReference type="GO" id="GO:0006508">
    <property type="term" value="P:proteolysis"/>
    <property type="evidence" value="ECO:0007669"/>
    <property type="project" value="UniProtKB-KW"/>
</dbReference>
<dbReference type="InterPro" id="IPR005151">
    <property type="entry name" value="Tail-specific_protease"/>
</dbReference>
<evidence type="ECO:0000256" key="2">
    <source>
        <dbReference type="ARBA" id="ARBA00022670"/>
    </source>
</evidence>